<dbReference type="EMBL" id="CAJOBC010000133">
    <property type="protein sequence ID" value="CAF3543148.1"/>
    <property type="molecule type" value="Genomic_DNA"/>
</dbReference>
<reference evidence="1" key="1">
    <citation type="submission" date="2021-02" db="EMBL/GenBank/DDBJ databases">
        <authorList>
            <person name="Nowell W R."/>
        </authorList>
    </citation>
    <scope>NUCLEOTIDE SEQUENCE</scope>
</reference>
<dbReference type="Proteomes" id="UP000677228">
    <property type="component" value="Unassembled WGS sequence"/>
</dbReference>
<dbReference type="AlphaFoldDB" id="A0A813Q560"/>
<dbReference type="Proteomes" id="UP000663829">
    <property type="component" value="Unassembled WGS sequence"/>
</dbReference>
<protein>
    <submittedName>
        <fullName evidence="1">Uncharacterized protein</fullName>
    </submittedName>
</protein>
<sequence length="232" mass="25766">MTIHNDNDFDMLPRMATTFSYNGKYDANTAEKIAAENCDSPSQIVPSLCEVGFVPKAPPPPPFFNPMSANLHSTKLPHQNVSPVLVETQNIVDTIQARVLPTYLFSAANIWTKKADVNIKFNPSFIEDYFVDNKTSPTQKLVTDRRSSIVSIGGGGELGVEDISQGLLLGHTVLLMYDVSLQHILKTTSVDHIISSIDNGKPIECLDRIRQIYKHFTRNPKDVEKFSTYAGP</sequence>
<feature type="non-terminal residue" evidence="1">
    <location>
        <position position="1"/>
    </location>
</feature>
<comment type="caution">
    <text evidence="1">The sequence shown here is derived from an EMBL/GenBank/DDBJ whole genome shotgun (WGS) entry which is preliminary data.</text>
</comment>
<proteinExistence type="predicted"/>
<evidence type="ECO:0000313" key="2">
    <source>
        <dbReference type="EMBL" id="CAF1187351.1"/>
    </source>
</evidence>
<dbReference type="Proteomes" id="UP000681722">
    <property type="component" value="Unassembled WGS sequence"/>
</dbReference>
<dbReference type="EMBL" id="CAJNOK010013583">
    <property type="protein sequence ID" value="CAF1187351.1"/>
    <property type="molecule type" value="Genomic_DNA"/>
</dbReference>
<evidence type="ECO:0000313" key="1">
    <source>
        <dbReference type="EMBL" id="CAF0762118.1"/>
    </source>
</evidence>
<accession>A0A813Q560</accession>
<name>A0A813Q560_9BILA</name>
<dbReference type="Proteomes" id="UP000682733">
    <property type="component" value="Unassembled WGS sequence"/>
</dbReference>
<evidence type="ECO:0000313" key="4">
    <source>
        <dbReference type="EMBL" id="CAF3998341.1"/>
    </source>
</evidence>
<organism evidence="1 5">
    <name type="scientific">Didymodactylos carnosus</name>
    <dbReference type="NCBI Taxonomy" id="1234261"/>
    <lineage>
        <taxon>Eukaryota</taxon>
        <taxon>Metazoa</taxon>
        <taxon>Spiralia</taxon>
        <taxon>Gnathifera</taxon>
        <taxon>Rotifera</taxon>
        <taxon>Eurotatoria</taxon>
        <taxon>Bdelloidea</taxon>
        <taxon>Philodinida</taxon>
        <taxon>Philodinidae</taxon>
        <taxon>Didymodactylos</taxon>
    </lineage>
</organism>
<dbReference type="EMBL" id="CAJOBA010035111">
    <property type="protein sequence ID" value="CAF3998341.1"/>
    <property type="molecule type" value="Genomic_DNA"/>
</dbReference>
<dbReference type="OrthoDB" id="10013255at2759"/>
<evidence type="ECO:0000313" key="5">
    <source>
        <dbReference type="Proteomes" id="UP000663829"/>
    </source>
</evidence>
<gene>
    <name evidence="1" type="ORF">GPM918_LOCUS1446</name>
    <name evidence="2" type="ORF">OVA965_LOCUS23361</name>
    <name evidence="3" type="ORF">SRO942_LOCUS1446</name>
    <name evidence="4" type="ORF">TMI583_LOCUS24078</name>
</gene>
<keyword evidence="5" id="KW-1185">Reference proteome</keyword>
<dbReference type="EMBL" id="CAJNOQ010000133">
    <property type="protein sequence ID" value="CAF0762118.1"/>
    <property type="molecule type" value="Genomic_DNA"/>
</dbReference>
<evidence type="ECO:0000313" key="3">
    <source>
        <dbReference type="EMBL" id="CAF3543148.1"/>
    </source>
</evidence>